<keyword evidence="7" id="KW-0119">Carbohydrate metabolism</keyword>
<evidence type="ECO:0000256" key="8">
    <source>
        <dbReference type="ARBA" id="ARBA00023295"/>
    </source>
</evidence>
<dbReference type="SUPFAM" id="SSF51445">
    <property type="entry name" value="(Trans)glycosidases"/>
    <property type="match status" value="1"/>
</dbReference>
<dbReference type="Gene3D" id="3.20.20.80">
    <property type="entry name" value="Glycosidases"/>
    <property type="match status" value="1"/>
</dbReference>
<sequence length="526" mass="59339">MMTKIDIRLKDEIGLINPNIYGHFIEHLGGVVYDGIWVGEDSEIPNIKGFRRELVEKLKEIKPSVIRWPGGCFAETYNWRDGIGPREQRPTTVNWWYMNDGKLETNQVGTHEFIEFCRLVNAEPYFAVNATTTTVLEARNWIEYCNMPQGTTTLAQEREKNGAPEPFNVKYWGLGNESWGGGGCMTPEDYCHIYRKYGIISKSVGPDLHFIACGPYEGIPEWTEKFFDKYNEMYTVGRVPPMFGYSLHYYVTNTGTMGSELEYTDTQWYEMMRIGLDMEPFIQSQYEMIRAAMPETSVGLIVDEWGVWHLQNGRHPLPGNYLFEQPSTMREAVLAALSLNIFNNHCNKVIMANVAQLVNCIHSLFLAKGSTCVATTTYYVFDMYKIHQNATSLKTEIDCKSVTFTIDGETHCIPSISCSASIKDGILAVTLANIAVDEDQEVTLNLYGGQYAGEGTIVVLSSSSHKNGNSFEDPYKVTPVEQFIAQTGSELTVTIPKASVVLVRLNVSYNDNLPAQQLSNELKRNS</sequence>
<dbReference type="InterPro" id="IPR010720">
    <property type="entry name" value="Alpha-L-AF_C"/>
</dbReference>
<dbReference type="InterPro" id="IPR017853">
    <property type="entry name" value="GH"/>
</dbReference>
<dbReference type="Pfam" id="PF22848">
    <property type="entry name" value="ASD1_dom"/>
    <property type="match status" value="1"/>
</dbReference>
<evidence type="ECO:0000256" key="7">
    <source>
        <dbReference type="ARBA" id="ARBA00023277"/>
    </source>
</evidence>
<feature type="domain" description="Alpha-L-arabinofuranosidase C-terminal" evidence="9">
    <location>
        <begin position="303"/>
        <end position="499"/>
    </location>
</feature>
<dbReference type="Proteomes" id="UP000295636">
    <property type="component" value="Unassembled WGS sequence"/>
</dbReference>
<gene>
    <name evidence="10" type="ORF">E1757_33785</name>
</gene>
<evidence type="ECO:0000256" key="6">
    <source>
        <dbReference type="ARBA" id="ARBA00022801"/>
    </source>
</evidence>
<evidence type="ECO:0000256" key="2">
    <source>
        <dbReference type="ARBA" id="ARBA00004881"/>
    </source>
</evidence>
<dbReference type="OrthoDB" id="9758333at2"/>
<evidence type="ECO:0000313" key="11">
    <source>
        <dbReference type="Proteomes" id="UP000295636"/>
    </source>
</evidence>
<evidence type="ECO:0000259" key="9">
    <source>
        <dbReference type="SMART" id="SM00813"/>
    </source>
</evidence>
<comment type="pathway">
    <text evidence="2">Glycan metabolism.</text>
</comment>
<dbReference type="SUPFAM" id="SSF51011">
    <property type="entry name" value="Glycosyl hydrolase domain"/>
    <property type="match status" value="1"/>
</dbReference>
<keyword evidence="11" id="KW-1185">Reference proteome</keyword>
<evidence type="ECO:0000256" key="4">
    <source>
        <dbReference type="ARBA" id="ARBA00011165"/>
    </source>
</evidence>
<evidence type="ECO:0000256" key="1">
    <source>
        <dbReference type="ARBA" id="ARBA00001462"/>
    </source>
</evidence>
<name>A0A4R5K7S8_9BACL</name>
<dbReference type="InterPro" id="IPR055235">
    <property type="entry name" value="ASD1_cat"/>
</dbReference>
<evidence type="ECO:0000256" key="5">
    <source>
        <dbReference type="ARBA" id="ARBA00012670"/>
    </source>
</evidence>
<comment type="caution">
    <text evidence="10">The sequence shown here is derived from an EMBL/GenBank/DDBJ whole genome shotgun (WGS) entry which is preliminary data.</text>
</comment>
<dbReference type="GO" id="GO:0046373">
    <property type="term" value="P:L-arabinose metabolic process"/>
    <property type="evidence" value="ECO:0007669"/>
    <property type="project" value="InterPro"/>
</dbReference>
<keyword evidence="6" id="KW-0378">Hydrolase</keyword>
<evidence type="ECO:0000256" key="3">
    <source>
        <dbReference type="ARBA" id="ARBA00007186"/>
    </source>
</evidence>
<dbReference type="PANTHER" id="PTHR43576">
    <property type="entry name" value="ALPHA-L-ARABINOFURANOSIDASE C-RELATED"/>
    <property type="match status" value="1"/>
</dbReference>
<dbReference type="GO" id="GO:0046556">
    <property type="term" value="F:alpha-L-arabinofuranosidase activity"/>
    <property type="evidence" value="ECO:0007669"/>
    <property type="project" value="UniProtKB-EC"/>
</dbReference>
<dbReference type="PANTHER" id="PTHR43576:SF2">
    <property type="entry name" value="INTRACELLULAR EXO-ALPHA-L-ARABINOFURANOSIDASE 2"/>
    <property type="match status" value="1"/>
</dbReference>
<dbReference type="EMBL" id="SMRT01000032">
    <property type="protein sequence ID" value="TDF90591.1"/>
    <property type="molecule type" value="Genomic_DNA"/>
</dbReference>
<dbReference type="RefSeq" id="WP_133236577.1">
    <property type="nucleotide sequence ID" value="NZ_SMRT01000032.1"/>
</dbReference>
<reference evidence="10 11" key="1">
    <citation type="submission" date="2019-03" db="EMBL/GenBank/DDBJ databases">
        <title>This is whole genome sequence of Paenibacillus sp MS74 strain.</title>
        <authorList>
            <person name="Trinh H.N."/>
        </authorList>
    </citation>
    <scope>NUCLEOTIDE SEQUENCE [LARGE SCALE GENOMIC DNA]</scope>
    <source>
        <strain evidence="10 11">MS74</strain>
    </source>
</reference>
<accession>A0A4R5K7S8</accession>
<proteinExistence type="inferred from homology"/>
<dbReference type="AlphaFoldDB" id="A0A4R5K7S8"/>
<organism evidence="10 11">
    <name type="scientific">Paenibacillus piri</name>
    <dbReference type="NCBI Taxonomy" id="2547395"/>
    <lineage>
        <taxon>Bacteria</taxon>
        <taxon>Bacillati</taxon>
        <taxon>Bacillota</taxon>
        <taxon>Bacilli</taxon>
        <taxon>Bacillales</taxon>
        <taxon>Paenibacillaceae</taxon>
        <taxon>Paenibacillus</taxon>
    </lineage>
</organism>
<comment type="subunit">
    <text evidence="4">Homohexamer; trimer of dimers.</text>
</comment>
<dbReference type="SMART" id="SM00813">
    <property type="entry name" value="Alpha-L-AF_C"/>
    <property type="match status" value="1"/>
</dbReference>
<comment type="similarity">
    <text evidence="3">Belongs to the glycosyl hydrolase 51 family.</text>
</comment>
<evidence type="ECO:0000313" key="10">
    <source>
        <dbReference type="EMBL" id="TDF90591.1"/>
    </source>
</evidence>
<dbReference type="EC" id="3.2.1.55" evidence="5"/>
<keyword evidence="8" id="KW-0326">Glycosidase</keyword>
<protein>
    <recommendedName>
        <fullName evidence="5">non-reducing end alpha-L-arabinofuranosidase</fullName>
        <ecNumber evidence="5">3.2.1.55</ecNumber>
    </recommendedName>
</protein>
<comment type="catalytic activity">
    <reaction evidence="1">
        <text>Hydrolysis of terminal non-reducing alpha-L-arabinofuranoside residues in alpha-L-arabinosides.</text>
        <dbReference type="EC" id="3.2.1.55"/>
    </reaction>
</comment>
<dbReference type="InterPro" id="IPR013780">
    <property type="entry name" value="Glyco_hydro_b"/>
</dbReference>
<dbReference type="GO" id="GO:0000272">
    <property type="term" value="P:polysaccharide catabolic process"/>
    <property type="evidence" value="ECO:0007669"/>
    <property type="project" value="TreeGrafter"/>
</dbReference>
<dbReference type="Pfam" id="PF06964">
    <property type="entry name" value="Alpha-L-AF_C"/>
    <property type="match status" value="1"/>
</dbReference>
<dbReference type="Gene3D" id="2.60.40.1180">
    <property type="entry name" value="Golgi alpha-mannosidase II"/>
    <property type="match status" value="1"/>
</dbReference>